<accession>A0ABT0C3I3</accession>
<dbReference type="SUPFAM" id="SSF52151">
    <property type="entry name" value="FabD/lysophospholipase-like"/>
    <property type="match status" value="1"/>
</dbReference>
<dbReference type="PANTHER" id="PTHR14226:SF76">
    <property type="entry name" value="NTE FAMILY PROTEIN RSSA"/>
    <property type="match status" value="1"/>
</dbReference>
<feature type="short sequence motif" description="GXGXXG" evidence="4">
    <location>
        <begin position="33"/>
        <end position="38"/>
    </location>
</feature>
<evidence type="ECO:0000259" key="5">
    <source>
        <dbReference type="PROSITE" id="PS51635"/>
    </source>
</evidence>
<dbReference type="InterPro" id="IPR050301">
    <property type="entry name" value="NTE"/>
</dbReference>
<dbReference type="InterPro" id="IPR016035">
    <property type="entry name" value="Acyl_Trfase/lysoPLipase"/>
</dbReference>
<dbReference type="Pfam" id="PF01734">
    <property type="entry name" value="Patatin"/>
    <property type="match status" value="1"/>
</dbReference>
<evidence type="ECO:0000256" key="2">
    <source>
        <dbReference type="ARBA" id="ARBA00022963"/>
    </source>
</evidence>
<reference evidence="6 7" key="1">
    <citation type="submission" date="2022-03" db="EMBL/GenBank/DDBJ databases">
        <title>Parabacteroides sp. nov. isolated from swine feces.</title>
        <authorList>
            <person name="Bak J.E."/>
        </authorList>
    </citation>
    <scope>NUCLEOTIDE SEQUENCE [LARGE SCALE GENOMIC DNA]</scope>
    <source>
        <strain evidence="6 7">AGMB00274</strain>
    </source>
</reference>
<dbReference type="PROSITE" id="PS51635">
    <property type="entry name" value="PNPLA"/>
    <property type="match status" value="1"/>
</dbReference>
<feature type="active site" description="Proton acceptor" evidence="4">
    <location>
        <position position="207"/>
    </location>
</feature>
<feature type="short sequence motif" description="DGA/G" evidence="4">
    <location>
        <begin position="207"/>
        <end position="209"/>
    </location>
</feature>
<evidence type="ECO:0000313" key="6">
    <source>
        <dbReference type="EMBL" id="MCJ2381582.1"/>
    </source>
</evidence>
<sequence length="732" mass="82107">MRLSKLICFLLLILCLCPEILHARKKVGLVLGGGGAKGVSHIGVLKVLEEAGIPIDYIAGTSMGAIVGGLYAIGYSATEIDSMVASQDWQLLLSDRVKRDNLTFPEKENSERYVISLPFGIEKKDRLVGGMIKGQNLQNLFSNLTIGYHDSVDFNSFPIPFACVAVNLVDGKDFVFRKGSLPIAMRASMAIPAAFTPVKLDSMVLVDGGLNNNYPADVVKMMGADIIIGVDLGTSDLKNLQHLNSTIGVVGQIVALHGYEKYVHNTEITDLLIRPNTSPYNSASFTTAALDTLIMRGEEAARKQWNELLTLKEKIGSDSISTNTHSKAIVLKPHDSFLIRKIYFEGADPRNEKWLLQISQLKENSWISLQKLHHAMSILIGTNAYSNVSYKLTGEDARDLHLIVEPKSASAVNVGLRFDSEEIIAVLLNGTFDYHTKFHSRFSVTGRVGKKTYGRVDYSIERNPLRNLNLSYKFTYQDLDIYHKGEKSLNTTFRNHFAEFSYSDMNWLSFKVQTGIRYEHYNYKSVLNNGDLLVDFKPQNFINYFVSTHFETLDRSYYPNRGVSLKANYTVYTDNFVGYQGHTPFSALSAHFLSVIPVTSHFSFLPALYGRVLIGRDAAFPYLNAIGGETEGHYLDHQLPFAGINHVEFLDHAFLSLRLQLRQRISNRHYISLIGNYGIHDDNFFNLLKGNHLWGGSLGYAYNSIFGPMNASFGLSNRAQKLQFFLNLGYYF</sequence>
<name>A0ABT0C3I3_9BACT</name>
<keyword evidence="3 4" id="KW-0443">Lipid metabolism</keyword>
<evidence type="ECO:0000256" key="1">
    <source>
        <dbReference type="ARBA" id="ARBA00022801"/>
    </source>
</evidence>
<dbReference type="EMBL" id="JAKZMM010000037">
    <property type="protein sequence ID" value="MCJ2381582.1"/>
    <property type="molecule type" value="Genomic_DNA"/>
</dbReference>
<feature type="domain" description="PNPLA" evidence="5">
    <location>
        <begin position="29"/>
        <end position="220"/>
    </location>
</feature>
<comment type="caution">
    <text evidence="6">The sequence shown here is derived from an EMBL/GenBank/DDBJ whole genome shotgun (WGS) entry which is preliminary data.</text>
</comment>
<dbReference type="InterPro" id="IPR043864">
    <property type="entry name" value="Omp85-like_dom"/>
</dbReference>
<proteinExistence type="predicted"/>
<keyword evidence="1 4" id="KW-0378">Hydrolase</keyword>
<dbReference type="Pfam" id="PF19143">
    <property type="entry name" value="Omp85_2"/>
    <property type="match status" value="1"/>
</dbReference>
<dbReference type="CDD" id="cd07205">
    <property type="entry name" value="Pat_PNPLA6_PNPLA7_NTE1_like"/>
    <property type="match status" value="1"/>
</dbReference>
<feature type="short sequence motif" description="GXSXG" evidence="4">
    <location>
        <begin position="60"/>
        <end position="64"/>
    </location>
</feature>
<dbReference type="Proteomes" id="UP001165444">
    <property type="component" value="Unassembled WGS sequence"/>
</dbReference>
<gene>
    <name evidence="6" type="ORF">MUN53_13350</name>
</gene>
<dbReference type="Gene3D" id="3.40.1090.10">
    <property type="entry name" value="Cytosolic phospholipase A2 catalytic domain"/>
    <property type="match status" value="1"/>
</dbReference>
<dbReference type="PANTHER" id="PTHR14226">
    <property type="entry name" value="NEUROPATHY TARGET ESTERASE/SWISS CHEESE D.MELANOGASTER"/>
    <property type="match status" value="1"/>
</dbReference>
<keyword evidence="7" id="KW-1185">Reference proteome</keyword>
<organism evidence="6 7">
    <name type="scientific">Parabacteroides faecalis</name>
    <dbReference type="NCBI Taxonomy" id="2924040"/>
    <lineage>
        <taxon>Bacteria</taxon>
        <taxon>Pseudomonadati</taxon>
        <taxon>Bacteroidota</taxon>
        <taxon>Bacteroidia</taxon>
        <taxon>Bacteroidales</taxon>
        <taxon>Tannerellaceae</taxon>
        <taxon>Parabacteroides</taxon>
    </lineage>
</organism>
<dbReference type="RefSeq" id="WP_243325983.1">
    <property type="nucleotide sequence ID" value="NZ_JAKZMM010000037.1"/>
</dbReference>
<evidence type="ECO:0000313" key="7">
    <source>
        <dbReference type="Proteomes" id="UP001165444"/>
    </source>
</evidence>
<dbReference type="InterPro" id="IPR002641">
    <property type="entry name" value="PNPLA_dom"/>
</dbReference>
<evidence type="ECO:0000256" key="3">
    <source>
        <dbReference type="ARBA" id="ARBA00023098"/>
    </source>
</evidence>
<protein>
    <submittedName>
        <fullName evidence="6">Patatin-like phospholipase family protein</fullName>
    </submittedName>
</protein>
<keyword evidence="2 4" id="KW-0442">Lipid degradation</keyword>
<feature type="active site" description="Nucleophile" evidence="4">
    <location>
        <position position="62"/>
    </location>
</feature>
<evidence type="ECO:0000256" key="4">
    <source>
        <dbReference type="PROSITE-ProRule" id="PRU01161"/>
    </source>
</evidence>